<dbReference type="Proteomes" id="UP000037269">
    <property type="component" value="Unassembled WGS sequence"/>
</dbReference>
<name>A0A0D1XUN4_ANEMI</name>
<reference evidence="2 4" key="2">
    <citation type="submission" date="2016-10" db="EMBL/GenBank/DDBJ databases">
        <authorList>
            <person name="de Groot N.N."/>
        </authorList>
    </citation>
    <scope>NUCLEOTIDE SEQUENCE [LARGE SCALE GENOMIC DNA]</scope>
    <source>
        <strain evidence="2 4">DSM 2895</strain>
    </source>
</reference>
<dbReference type="InterPro" id="IPR015943">
    <property type="entry name" value="WD40/YVTN_repeat-like_dom_sf"/>
</dbReference>
<dbReference type="STRING" id="47500.AF333_17965"/>
<keyword evidence="3" id="KW-1185">Reference proteome</keyword>
<dbReference type="Gene3D" id="2.130.10.10">
    <property type="entry name" value="YVTN repeat-like/Quinoprotein amine dehydrogenase"/>
    <property type="match status" value="1"/>
</dbReference>
<evidence type="ECO:0000313" key="3">
    <source>
        <dbReference type="Proteomes" id="UP000037269"/>
    </source>
</evidence>
<dbReference type="Proteomes" id="UP000182836">
    <property type="component" value="Unassembled WGS sequence"/>
</dbReference>
<dbReference type="SUPFAM" id="SSF50998">
    <property type="entry name" value="Quinoprotein alcohol dehydrogenase-like"/>
    <property type="match status" value="1"/>
</dbReference>
<dbReference type="RefSeq" id="WP_043068603.1">
    <property type="nucleotide sequence ID" value="NZ_BJOA01000113.1"/>
</dbReference>
<dbReference type="EMBL" id="FNED01000033">
    <property type="protein sequence ID" value="SDJ94513.1"/>
    <property type="molecule type" value="Genomic_DNA"/>
</dbReference>
<evidence type="ECO:0000313" key="4">
    <source>
        <dbReference type="Proteomes" id="UP000182836"/>
    </source>
</evidence>
<protein>
    <recommendedName>
        <fullName evidence="5">WD40 repeat domain-containing protein</fullName>
    </recommendedName>
</protein>
<dbReference type="AlphaFoldDB" id="A0A0D1XUN4"/>
<dbReference type="OrthoDB" id="267093at2"/>
<dbReference type="InterPro" id="IPR011047">
    <property type="entry name" value="Quinoprotein_ADH-like_sf"/>
</dbReference>
<evidence type="ECO:0008006" key="5">
    <source>
        <dbReference type="Google" id="ProtNLM"/>
    </source>
</evidence>
<dbReference type="PATRIC" id="fig|47500.8.peg.4190"/>
<dbReference type="GeneID" id="42307052"/>
<sequence>MDWTLYETQSKRWRDEGKQYATAINAFVEKGMRDGWDSVEAEPQETRIDMAQEVLKVVRQANESGEITALRKYFPPSYGPLIELIREKGQAIRSVFYIDDNRTVFTVGASWEATTVYLLTRDRFEVLPNVSGVGRSSDGRIYALAYEDGIYTYDGWQGSQLQRFDWPTGLEGITGEWATEPMEDARSITELIPFPDRQRLLLVNATGVYVLSAEGTKRLHPDEATIQEWKEDLEEGEPLQIDMEHGAISRDGKWIAFGSQDSEHLILDAELNIHNVWYPESSYPHYALFSYDNHKVLFNACHFYNGVSIAVPLEQTDSYDTTNKDGSQFIVDDECRIYAGVSWGDVFIVGDAYGYIRAWSTTGEFRWRLFVGSTISGMDISPDGKILLVGTYGGMLHRIRLDMGRDEYTIGTGDHSEERRWLIWKEEQQILAW</sequence>
<evidence type="ECO:0000313" key="2">
    <source>
        <dbReference type="EMBL" id="SDJ94513.1"/>
    </source>
</evidence>
<proteinExistence type="predicted"/>
<organism evidence="1 3">
    <name type="scientific">Aneurinibacillus migulanus</name>
    <name type="common">Bacillus migulanus</name>
    <dbReference type="NCBI Taxonomy" id="47500"/>
    <lineage>
        <taxon>Bacteria</taxon>
        <taxon>Bacillati</taxon>
        <taxon>Bacillota</taxon>
        <taxon>Bacilli</taxon>
        <taxon>Bacillales</taxon>
        <taxon>Paenibacillaceae</taxon>
        <taxon>Aneurinibacillus group</taxon>
        <taxon>Aneurinibacillus</taxon>
    </lineage>
</organism>
<accession>A0A0D1XUN4</accession>
<reference evidence="1 3" key="1">
    <citation type="submission" date="2015-07" db="EMBL/GenBank/DDBJ databases">
        <title>Fjat-14205 dsm 2895.</title>
        <authorList>
            <person name="Liu B."/>
            <person name="Wang J."/>
            <person name="Zhu Y."/>
            <person name="Liu G."/>
            <person name="Chen Q."/>
            <person name="Chen Z."/>
            <person name="Lan J."/>
            <person name="Che J."/>
            <person name="Ge C."/>
            <person name="Shi H."/>
            <person name="Pan Z."/>
            <person name="Liu X."/>
        </authorList>
    </citation>
    <scope>NUCLEOTIDE SEQUENCE [LARGE SCALE GENOMIC DNA]</scope>
    <source>
        <strain evidence="1 3">DSM 2895</strain>
    </source>
</reference>
<dbReference type="EMBL" id="LGUG01000004">
    <property type="protein sequence ID" value="KON97076.1"/>
    <property type="molecule type" value="Genomic_DNA"/>
</dbReference>
<evidence type="ECO:0000313" key="1">
    <source>
        <dbReference type="EMBL" id="KON97076.1"/>
    </source>
</evidence>
<gene>
    <name evidence="1" type="ORF">AF333_17965</name>
    <name evidence="2" type="ORF">SAMN04487909_13340</name>
</gene>